<evidence type="ECO:0000313" key="3">
    <source>
        <dbReference type="Proteomes" id="UP000240883"/>
    </source>
</evidence>
<dbReference type="STRING" id="1448308.A0A2T2NFW7"/>
<evidence type="ECO:0000256" key="1">
    <source>
        <dbReference type="PIRSR" id="PIRSR016184-1"/>
    </source>
</evidence>
<name>A0A2T2NFW7_CORCC</name>
<dbReference type="Pfam" id="PF02567">
    <property type="entry name" value="PhzC-PhzF"/>
    <property type="match status" value="1"/>
</dbReference>
<dbReference type="PANTHER" id="PTHR13774:SF32">
    <property type="entry name" value="ANTISENSE-ENHANCING SEQUENCE 1"/>
    <property type="match status" value="1"/>
</dbReference>
<dbReference type="OrthoDB" id="412383at2759"/>
<accession>A0A2T2NFW7</accession>
<dbReference type="GO" id="GO:0016853">
    <property type="term" value="F:isomerase activity"/>
    <property type="evidence" value="ECO:0007669"/>
    <property type="project" value="TreeGrafter"/>
</dbReference>
<proteinExistence type="predicted"/>
<dbReference type="GO" id="GO:0005737">
    <property type="term" value="C:cytoplasm"/>
    <property type="evidence" value="ECO:0007669"/>
    <property type="project" value="TreeGrafter"/>
</dbReference>
<keyword evidence="3" id="KW-1185">Reference proteome</keyword>
<gene>
    <name evidence="2" type="ORF">BS50DRAFT_498092</name>
</gene>
<dbReference type="InterPro" id="IPR003719">
    <property type="entry name" value="Phenazine_PhzF-like"/>
</dbReference>
<protein>
    <submittedName>
        <fullName evidence="2">Diaminopimelate epimerase-like protein</fullName>
    </submittedName>
</protein>
<dbReference type="EMBL" id="KZ678138">
    <property type="protein sequence ID" value="PSN64332.1"/>
    <property type="molecule type" value="Genomic_DNA"/>
</dbReference>
<organism evidence="2 3">
    <name type="scientific">Corynespora cassiicola Philippines</name>
    <dbReference type="NCBI Taxonomy" id="1448308"/>
    <lineage>
        <taxon>Eukaryota</taxon>
        <taxon>Fungi</taxon>
        <taxon>Dikarya</taxon>
        <taxon>Ascomycota</taxon>
        <taxon>Pezizomycotina</taxon>
        <taxon>Dothideomycetes</taxon>
        <taxon>Pleosporomycetidae</taxon>
        <taxon>Pleosporales</taxon>
        <taxon>Corynesporascaceae</taxon>
        <taxon>Corynespora</taxon>
    </lineage>
</organism>
<dbReference type="Gene3D" id="3.10.310.10">
    <property type="entry name" value="Diaminopimelate Epimerase, Chain A, domain 1"/>
    <property type="match status" value="2"/>
</dbReference>
<feature type="active site" evidence="1">
    <location>
        <position position="53"/>
    </location>
</feature>
<dbReference type="PANTHER" id="PTHR13774">
    <property type="entry name" value="PHENAZINE BIOSYNTHESIS PROTEIN"/>
    <property type="match status" value="1"/>
</dbReference>
<dbReference type="AlphaFoldDB" id="A0A2T2NFW7"/>
<evidence type="ECO:0000313" key="2">
    <source>
        <dbReference type="EMBL" id="PSN64332.1"/>
    </source>
</evidence>
<dbReference type="NCBIfam" id="TIGR00654">
    <property type="entry name" value="PhzF_family"/>
    <property type="match status" value="1"/>
</dbReference>
<dbReference type="PIRSF" id="PIRSF016184">
    <property type="entry name" value="PhzC_PhzF"/>
    <property type="match status" value="1"/>
</dbReference>
<reference evidence="2 3" key="1">
    <citation type="journal article" date="2018" name="Front. Microbiol.">
        <title>Genome-Wide Analysis of Corynespora cassiicola Leaf Fall Disease Putative Effectors.</title>
        <authorList>
            <person name="Lopez D."/>
            <person name="Ribeiro S."/>
            <person name="Label P."/>
            <person name="Fumanal B."/>
            <person name="Venisse J.S."/>
            <person name="Kohler A."/>
            <person name="de Oliveira R.R."/>
            <person name="Labutti K."/>
            <person name="Lipzen A."/>
            <person name="Lail K."/>
            <person name="Bauer D."/>
            <person name="Ohm R.A."/>
            <person name="Barry K.W."/>
            <person name="Spatafora J."/>
            <person name="Grigoriev I.V."/>
            <person name="Martin F.M."/>
            <person name="Pujade-Renaud V."/>
        </authorList>
    </citation>
    <scope>NUCLEOTIDE SEQUENCE [LARGE SCALE GENOMIC DNA]</scope>
    <source>
        <strain evidence="2 3">Philippines</strain>
    </source>
</reference>
<sequence length="316" mass="34267">MASNTLELEYVTLDVFTQTRYAGNPLAVVHVPKTASLSQEQKQAIAREFNFSETTFVHEDGAAQWTVDIFTPWTELPFAGHPTIGTACHVLSKIAQDDGSTGTKINGTFNLKAGPVDLSYDPTSKTAKAAIPHDVHVHKKRWGQGDVLEVQPRLKSAVNKNNVAMKEQFSIVSIVKGMTFILIELESREALNLVETSGRSISVEGLDEGWNDTFVGTYFFVRTGKTAEGVTLLQTRMIEGTLEDPATGSAASDLACYLSLVEGKPGQALRYAIIQGVEMGRKSEINIEVVLAESEGIASVHLEGGAIQVMQGRLTI</sequence>
<dbReference type="SUPFAM" id="SSF54506">
    <property type="entry name" value="Diaminopimelate epimerase-like"/>
    <property type="match status" value="1"/>
</dbReference>
<dbReference type="Proteomes" id="UP000240883">
    <property type="component" value="Unassembled WGS sequence"/>
</dbReference>